<evidence type="ECO:0000256" key="1">
    <source>
        <dbReference type="SAM" id="Phobius"/>
    </source>
</evidence>
<dbReference type="Proteomes" id="UP001642484">
    <property type="component" value="Unassembled WGS sequence"/>
</dbReference>
<feature type="transmembrane region" description="Helical" evidence="1">
    <location>
        <begin position="7"/>
        <end position="32"/>
    </location>
</feature>
<feature type="transmembrane region" description="Helical" evidence="1">
    <location>
        <begin position="327"/>
        <end position="350"/>
    </location>
</feature>
<name>A0ABP0HA38_9DINO</name>
<accession>A0ABP0HA38</accession>
<dbReference type="Gene3D" id="1.20.1250.20">
    <property type="entry name" value="MFS general substrate transporter like domains"/>
    <property type="match status" value="2"/>
</dbReference>
<sequence>MVDWTQIGFAACLMVNLVDVMGTLFTAPVLVPYGQSLGASTAELASFSTVRFGLGIVSFLWMPRLADVKGTKVCVLVSVLGSSIAYAMQGNSHYLSGCARANYALQGGETLQLWEGHECQLLNGTIELYEQNATALGAGGTLDCISSCQNKNGVYFFLAGRALAGFFGGTQPILRSYVSEISLPMLGFGWCCYPRAREAYSKAVSPATIEPICFLGRPSCQVSSKIGDVATMRIGAAIASVVICLYGFASTEVWHILLLHGSMGVGLGLFVPAVGPTLQRYTSLAHPKKAAQASALPLFGMQIGQVAGQPLFSAIVGDGQDRSRMNAAWLVAGTCFALGAFCADLALMLINRHPVSKRLKYTPDQIKIMIETDAKETDVFIEDMCKKLRGMLTEGHPDYRGAKLFSGIAQRFIANVLDRSIPKLREEPEQHLQDVARWISNVGTDEEIEFFQKRFPHVKRPWWQLIHLNIVCRLHLRQVVLNLCSSVSNNVPSVKSLQDEKTGEWVSQNKRTPKQFTLRSRCVLCAWNGMLCLPPQGLSLALSLSLSFSLYSKLHALLLNSCACRLWTC</sequence>
<feature type="transmembrane region" description="Helical" evidence="1">
    <location>
        <begin position="44"/>
        <end position="62"/>
    </location>
</feature>
<feature type="transmembrane region" description="Helical" evidence="1">
    <location>
        <begin position="254"/>
        <end position="274"/>
    </location>
</feature>
<reference evidence="2 3" key="1">
    <citation type="submission" date="2024-02" db="EMBL/GenBank/DDBJ databases">
        <authorList>
            <person name="Chen Y."/>
            <person name="Shah S."/>
            <person name="Dougan E. K."/>
            <person name="Thang M."/>
            <person name="Chan C."/>
        </authorList>
    </citation>
    <scope>NUCLEOTIDE SEQUENCE [LARGE SCALE GENOMIC DNA]</scope>
</reference>
<dbReference type="EMBL" id="CAXAMN010000225">
    <property type="protein sequence ID" value="CAK8987088.1"/>
    <property type="molecule type" value="Genomic_DNA"/>
</dbReference>
<feature type="transmembrane region" description="Helical" evidence="1">
    <location>
        <begin position="230"/>
        <end position="248"/>
    </location>
</feature>
<gene>
    <name evidence="2" type="ORF">CCMP2556_LOCUS741</name>
</gene>
<evidence type="ECO:0000313" key="2">
    <source>
        <dbReference type="EMBL" id="CAK8987088.1"/>
    </source>
</evidence>
<dbReference type="SUPFAM" id="SSF103473">
    <property type="entry name" value="MFS general substrate transporter"/>
    <property type="match status" value="2"/>
</dbReference>
<dbReference type="InterPro" id="IPR036259">
    <property type="entry name" value="MFS_trans_sf"/>
</dbReference>
<evidence type="ECO:0000313" key="3">
    <source>
        <dbReference type="Proteomes" id="UP001642484"/>
    </source>
</evidence>
<comment type="caution">
    <text evidence="2">The sequence shown here is derived from an EMBL/GenBank/DDBJ whole genome shotgun (WGS) entry which is preliminary data.</text>
</comment>
<keyword evidence="1" id="KW-1133">Transmembrane helix</keyword>
<keyword evidence="1" id="KW-0472">Membrane</keyword>
<keyword evidence="1" id="KW-0812">Transmembrane</keyword>
<proteinExistence type="predicted"/>
<keyword evidence="3" id="KW-1185">Reference proteome</keyword>
<protein>
    <submittedName>
        <fullName evidence="2">Uncharacterized protein</fullName>
    </submittedName>
</protein>
<organism evidence="2 3">
    <name type="scientific">Durusdinium trenchii</name>
    <dbReference type="NCBI Taxonomy" id="1381693"/>
    <lineage>
        <taxon>Eukaryota</taxon>
        <taxon>Sar</taxon>
        <taxon>Alveolata</taxon>
        <taxon>Dinophyceae</taxon>
        <taxon>Suessiales</taxon>
        <taxon>Symbiodiniaceae</taxon>
        <taxon>Durusdinium</taxon>
    </lineage>
</organism>